<reference evidence="2 3" key="1">
    <citation type="submission" date="2023-07" db="EMBL/GenBank/DDBJ databases">
        <title>Genomic Encyclopedia of Type Strains, Phase IV (KMG-IV): sequencing the most valuable type-strain genomes for metagenomic binning, comparative biology and taxonomic classification.</title>
        <authorList>
            <person name="Goeker M."/>
        </authorList>
    </citation>
    <scope>NUCLEOTIDE SEQUENCE [LARGE SCALE GENOMIC DNA]</scope>
    <source>
        <strain evidence="2 3">DSM 12751</strain>
    </source>
</reference>
<evidence type="ECO:0000313" key="2">
    <source>
        <dbReference type="EMBL" id="MDQ0166634.1"/>
    </source>
</evidence>
<keyword evidence="3" id="KW-1185">Reference proteome</keyword>
<dbReference type="RefSeq" id="WP_307395002.1">
    <property type="nucleotide sequence ID" value="NZ_BAAADK010000047.1"/>
</dbReference>
<comment type="caution">
    <text evidence="2">The sequence shown here is derived from an EMBL/GenBank/DDBJ whole genome shotgun (WGS) entry which is preliminary data.</text>
</comment>
<name>A0ABT9W073_9BACI</name>
<dbReference type="Proteomes" id="UP001235840">
    <property type="component" value="Unassembled WGS sequence"/>
</dbReference>
<evidence type="ECO:0000256" key="1">
    <source>
        <dbReference type="SAM" id="MobiDB-lite"/>
    </source>
</evidence>
<sequence length="76" mass="8772">MARKAVKEKKLVEKKPESAAKQERKKASEYSKQQFLESTQFTQHKDLLGALLEEGKSYRVAQVQQMITSFLKKEAN</sequence>
<proteinExistence type="predicted"/>
<accession>A0ABT9W073</accession>
<feature type="compositionally biased region" description="Basic and acidic residues" evidence="1">
    <location>
        <begin position="8"/>
        <end position="29"/>
    </location>
</feature>
<organism evidence="2 3">
    <name type="scientific">Caldalkalibacillus horti</name>
    <dbReference type="NCBI Taxonomy" id="77523"/>
    <lineage>
        <taxon>Bacteria</taxon>
        <taxon>Bacillati</taxon>
        <taxon>Bacillota</taxon>
        <taxon>Bacilli</taxon>
        <taxon>Bacillales</taxon>
        <taxon>Bacillaceae</taxon>
        <taxon>Caldalkalibacillus</taxon>
    </lineage>
</organism>
<dbReference type="EMBL" id="JAUSTY010000010">
    <property type="protein sequence ID" value="MDQ0166634.1"/>
    <property type="molecule type" value="Genomic_DNA"/>
</dbReference>
<evidence type="ECO:0000313" key="3">
    <source>
        <dbReference type="Proteomes" id="UP001235840"/>
    </source>
</evidence>
<feature type="region of interest" description="Disordered" evidence="1">
    <location>
        <begin position="1"/>
        <end position="31"/>
    </location>
</feature>
<protein>
    <submittedName>
        <fullName evidence="2">Uncharacterized protein</fullName>
    </submittedName>
</protein>
<gene>
    <name evidence="2" type="ORF">J2S11_002550</name>
</gene>